<dbReference type="InterPro" id="IPR002881">
    <property type="entry name" value="DUF58"/>
</dbReference>
<name>A0A949N572_9ACTN</name>
<evidence type="ECO:0000313" key="3">
    <source>
        <dbReference type="Proteomes" id="UP000694501"/>
    </source>
</evidence>
<sequence length="436" mass="47383">MALTGRAAFAAALGVLVVGFLVPSWVGLAAVQLPLLFAILYDLARAAPARSAHFTRSAQHSVQAGSATHVDLTVENSSHRPMRALIRDAWPPSTLPAQPVPQQPRHRVVVPPGEQRRLTTRLLPQRRGDHHAHPVTIRSYGPLGIAARQSDHTVECTVRALPPFHSRRHLPSRLERLRELDGRTNILAAGAGTEFDSLRHYVPGDDTRSIDWRATARQPQPVVRTWRPERDRRILLVLDTGRTAAVRAGELPRLDTYLDAALLLTALAAKAGDRTDLLAHDRQVRATVSARGTASALSTIVSALAPLEAELWETDPRALAAAALHAGRRASLLVLFTGVESAGFEEGLLPFLPRLAAEHTVVLAAVTDPHLAEMAQQRGSVEAVYRAAAAERALAERRRTVQQLRAQGVIVVDETPDRLAPRLADTYLALKAAGRL</sequence>
<proteinExistence type="predicted"/>
<comment type="caution">
    <text evidence="2">The sequence shown here is derived from an EMBL/GenBank/DDBJ whole genome shotgun (WGS) entry which is preliminary data.</text>
</comment>
<evidence type="ECO:0000313" key="2">
    <source>
        <dbReference type="EMBL" id="MBU7598654.1"/>
    </source>
</evidence>
<dbReference type="PANTHER" id="PTHR33608:SF3">
    <property type="entry name" value="SLR2013 PROTEIN"/>
    <property type="match status" value="1"/>
</dbReference>
<dbReference type="Pfam" id="PF01882">
    <property type="entry name" value="DUF58"/>
    <property type="match status" value="1"/>
</dbReference>
<accession>A0A949N572</accession>
<reference evidence="2" key="1">
    <citation type="submission" date="2021-06" db="EMBL/GenBank/DDBJ databases">
        <title>Sequencing of actinobacteria type strains.</title>
        <authorList>
            <person name="Nguyen G.-S."/>
            <person name="Wentzel A."/>
        </authorList>
    </citation>
    <scope>NUCLEOTIDE SEQUENCE</scope>
    <source>
        <strain evidence="2">P38-E01</strain>
    </source>
</reference>
<dbReference type="AlphaFoldDB" id="A0A949N572"/>
<organism evidence="2 3">
    <name type="scientific">Streptomyces tardus</name>
    <dbReference type="NCBI Taxonomy" id="2780544"/>
    <lineage>
        <taxon>Bacteria</taxon>
        <taxon>Bacillati</taxon>
        <taxon>Actinomycetota</taxon>
        <taxon>Actinomycetes</taxon>
        <taxon>Kitasatosporales</taxon>
        <taxon>Streptomycetaceae</taxon>
        <taxon>Streptomyces</taxon>
    </lineage>
</organism>
<dbReference type="EMBL" id="JAELVF020000001">
    <property type="protein sequence ID" value="MBU7598654.1"/>
    <property type="molecule type" value="Genomic_DNA"/>
</dbReference>
<dbReference type="PANTHER" id="PTHR33608">
    <property type="entry name" value="BLL2464 PROTEIN"/>
    <property type="match status" value="1"/>
</dbReference>
<gene>
    <name evidence="2" type="ORF">JGS22_013780</name>
</gene>
<feature type="domain" description="DUF58" evidence="1">
    <location>
        <begin position="198"/>
        <end position="376"/>
    </location>
</feature>
<keyword evidence="3" id="KW-1185">Reference proteome</keyword>
<evidence type="ECO:0000259" key="1">
    <source>
        <dbReference type="Pfam" id="PF01882"/>
    </source>
</evidence>
<dbReference type="Proteomes" id="UP000694501">
    <property type="component" value="Unassembled WGS sequence"/>
</dbReference>
<dbReference type="RefSeq" id="WP_211039824.1">
    <property type="nucleotide sequence ID" value="NZ_JAELVF020000001.1"/>
</dbReference>
<protein>
    <submittedName>
        <fullName evidence="2">DUF58 domain-containing protein</fullName>
    </submittedName>
</protein>